<evidence type="ECO:0000313" key="4">
    <source>
        <dbReference type="Proteomes" id="UP001219934"/>
    </source>
</evidence>
<evidence type="ECO:0000256" key="2">
    <source>
        <dbReference type="SAM" id="SignalP"/>
    </source>
</evidence>
<feature type="signal peptide" evidence="2">
    <location>
        <begin position="1"/>
        <end position="23"/>
    </location>
</feature>
<organism evidence="3 4">
    <name type="scientific">Pogonophryne albipinna</name>
    <dbReference type="NCBI Taxonomy" id="1090488"/>
    <lineage>
        <taxon>Eukaryota</taxon>
        <taxon>Metazoa</taxon>
        <taxon>Chordata</taxon>
        <taxon>Craniata</taxon>
        <taxon>Vertebrata</taxon>
        <taxon>Euteleostomi</taxon>
        <taxon>Actinopterygii</taxon>
        <taxon>Neopterygii</taxon>
        <taxon>Teleostei</taxon>
        <taxon>Neoteleostei</taxon>
        <taxon>Acanthomorphata</taxon>
        <taxon>Eupercaria</taxon>
        <taxon>Perciformes</taxon>
        <taxon>Notothenioidei</taxon>
        <taxon>Pogonophryne</taxon>
    </lineage>
</organism>
<evidence type="ECO:0000313" key="3">
    <source>
        <dbReference type="EMBL" id="KAJ4947726.1"/>
    </source>
</evidence>
<feature type="non-terminal residue" evidence="3">
    <location>
        <position position="57"/>
    </location>
</feature>
<comment type="caution">
    <text evidence="3">The sequence shown here is derived from an EMBL/GenBank/DDBJ whole genome shotgun (WGS) entry which is preliminary data.</text>
</comment>
<dbReference type="EMBL" id="JAPTMU010000002">
    <property type="protein sequence ID" value="KAJ4947726.1"/>
    <property type="molecule type" value="Genomic_DNA"/>
</dbReference>
<feature type="region of interest" description="Disordered" evidence="1">
    <location>
        <begin position="28"/>
        <end position="57"/>
    </location>
</feature>
<accession>A0AAD6BR62</accession>
<reference evidence="3" key="1">
    <citation type="submission" date="2022-11" db="EMBL/GenBank/DDBJ databases">
        <title>Chromosome-level genome of Pogonophryne albipinna.</title>
        <authorList>
            <person name="Jo E."/>
        </authorList>
    </citation>
    <scope>NUCLEOTIDE SEQUENCE</scope>
    <source>
        <strain evidence="3">SGF0006</strain>
        <tissue evidence="3">Muscle</tissue>
    </source>
</reference>
<evidence type="ECO:0000256" key="1">
    <source>
        <dbReference type="SAM" id="MobiDB-lite"/>
    </source>
</evidence>
<feature type="compositionally biased region" description="Basic and acidic residues" evidence="1">
    <location>
        <begin position="28"/>
        <end position="41"/>
    </location>
</feature>
<dbReference type="AlphaFoldDB" id="A0AAD6BR62"/>
<protein>
    <submittedName>
        <fullName evidence="3">Uncharacterized protein</fullName>
    </submittedName>
</protein>
<proteinExistence type="predicted"/>
<sequence length="57" mass="6525">MVAFVAASAFRILLLIITTKKHGSLERLRENDGELKEGRSTERRRHIQSVCMRGREG</sequence>
<name>A0AAD6BR62_9TELE</name>
<dbReference type="Proteomes" id="UP001219934">
    <property type="component" value="Unassembled WGS sequence"/>
</dbReference>
<gene>
    <name evidence="3" type="ORF">JOQ06_009759</name>
</gene>
<feature type="chain" id="PRO_5041971763" evidence="2">
    <location>
        <begin position="24"/>
        <end position="57"/>
    </location>
</feature>
<keyword evidence="4" id="KW-1185">Reference proteome</keyword>
<keyword evidence="2" id="KW-0732">Signal</keyword>